<dbReference type="InterPro" id="IPR007791">
    <property type="entry name" value="DjlA_N"/>
</dbReference>
<dbReference type="Pfam" id="PF05099">
    <property type="entry name" value="TerB"/>
    <property type="match status" value="1"/>
</dbReference>
<reference evidence="2 3" key="1">
    <citation type="submission" date="2016-04" db="EMBL/GenBank/DDBJ databases">
        <authorList>
            <person name="Evans L.H."/>
            <person name="Alamgir A."/>
            <person name="Owens N."/>
            <person name="Weber N.D."/>
            <person name="Virtaneva K."/>
            <person name="Barbian K."/>
            <person name="Babar A."/>
            <person name="Rosenke K."/>
        </authorList>
    </citation>
    <scope>NUCLEOTIDE SEQUENCE [LARGE SCALE GENOMIC DNA]</scope>
    <source>
        <strain evidence="2 3">IFM 0406</strain>
    </source>
</reference>
<gene>
    <name evidence="2" type="ORF">AWN90_34395</name>
</gene>
<organism evidence="2 3">
    <name type="scientific">Nocardia terpenica</name>
    <dbReference type="NCBI Taxonomy" id="455432"/>
    <lineage>
        <taxon>Bacteria</taxon>
        <taxon>Bacillati</taxon>
        <taxon>Actinomycetota</taxon>
        <taxon>Actinomycetes</taxon>
        <taxon>Mycobacteriales</taxon>
        <taxon>Nocardiaceae</taxon>
        <taxon>Nocardia</taxon>
    </lineage>
</organism>
<feature type="domain" description="Co-chaperone DjlA N-terminal" evidence="1">
    <location>
        <begin position="22"/>
        <end position="137"/>
    </location>
</feature>
<keyword evidence="3" id="KW-1185">Reference proteome</keyword>
<dbReference type="Proteomes" id="UP000076512">
    <property type="component" value="Unassembled WGS sequence"/>
</dbReference>
<proteinExistence type="predicted"/>
<evidence type="ECO:0000259" key="1">
    <source>
        <dbReference type="Pfam" id="PF05099"/>
    </source>
</evidence>
<evidence type="ECO:0000313" key="3">
    <source>
        <dbReference type="Proteomes" id="UP000076512"/>
    </source>
</evidence>
<evidence type="ECO:0000313" key="2">
    <source>
        <dbReference type="EMBL" id="KZM73674.1"/>
    </source>
</evidence>
<dbReference type="Gene3D" id="1.10.3680.10">
    <property type="entry name" value="TerB-like"/>
    <property type="match status" value="1"/>
</dbReference>
<dbReference type="AlphaFoldDB" id="A0A164MUG6"/>
<accession>A0A164MUG6</accession>
<dbReference type="CDD" id="cd07176">
    <property type="entry name" value="terB"/>
    <property type="match status" value="1"/>
</dbReference>
<dbReference type="STRING" id="455432.AWN90_34395"/>
<dbReference type="EMBL" id="LWGR01000007">
    <property type="protein sequence ID" value="KZM73674.1"/>
    <property type="molecule type" value="Genomic_DNA"/>
</dbReference>
<dbReference type="SUPFAM" id="SSF158682">
    <property type="entry name" value="TerB-like"/>
    <property type="match status" value="1"/>
</dbReference>
<comment type="caution">
    <text evidence="2">The sequence shown here is derived from an EMBL/GenBank/DDBJ whole genome shotgun (WGS) entry which is preliminary data.</text>
</comment>
<dbReference type="InterPro" id="IPR029024">
    <property type="entry name" value="TerB-like"/>
</dbReference>
<name>A0A164MUG6_9NOCA</name>
<sequence length="139" mass="15379">MSFQHEFESVPDTLRDSSFRDAAVGICALVSAIGAADPAERVRVADRIEDMPVLHHFPPYELRNLFEDNWHRLALDPAFGRAYVLQQVARATDRPAQARAAVRTGIEITGADRPFGPQGADVLRECCRVLHLAPAEFGL</sequence>
<protein>
    <recommendedName>
        <fullName evidence="1">Co-chaperone DjlA N-terminal domain-containing protein</fullName>
    </recommendedName>
</protein>
<dbReference type="RefSeq" id="WP_067591487.1">
    <property type="nucleotide sequence ID" value="NZ_JABMCZ010000001.1"/>
</dbReference>